<accession>A0ACC2JDD8</accession>
<name>A0ACC2JDD8_9PEZI</name>
<protein>
    <submittedName>
        <fullName evidence="1">Uncharacterized protein</fullName>
    </submittedName>
</protein>
<keyword evidence="2" id="KW-1185">Reference proteome</keyword>
<reference evidence="1" key="1">
    <citation type="submission" date="2022-12" db="EMBL/GenBank/DDBJ databases">
        <title>Genome Sequence of Lasiodiplodia mahajangana.</title>
        <authorList>
            <person name="Buettner E."/>
        </authorList>
    </citation>
    <scope>NUCLEOTIDE SEQUENCE</scope>
    <source>
        <strain evidence="1">VT137</strain>
    </source>
</reference>
<evidence type="ECO:0000313" key="2">
    <source>
        <dbReference type="Proteomes" id="UP001153332"/>
    </source>
</evidence>
<dbReference type="Proteomes" id="UP001153332">
    <property type="component" value="Unassembled WGS sequence"/>
</dbReference>
<organism evidence="1 2">
    <name type="scientific">Lasiodiplodia mahajangana</name>
    <dbReference type="NCBI Taxonomy" id="1108764"/>
    <lineage>
        <taxon>Eukaryota</taxon>
        <taxon>Fungi</taxon>
        <taxon>Dikarya</taxon>
        <taxon>Ascomycota</taxon>
        <taxon>Pezizomycotina</taxon>
        <taxon>Dothideomycetes</taxon>
        <taxon>Dothideomycetes incertae sedis</taxon>
        <taxon>Botryosphaeriales</taxon>
        <taxon>Botryosphaeriaceae</taxon>
        <taxon>Lasiodiplodia</taxon>
    </lineage>
</organism>
<comment type="caution">
    <text evidence="1">The sequence shown here is derived from an EMBL/GenBank/DDBJ whole genome shotgun (WGS) entry which is preliminary data.</text>
</comment>
<dbReference type="EMBL" id="JAPUUL010002353">
    <property type="protein sequence ID" value="KAJ8125456.1"/>
    <property type="molecule type" value="Genomic_DNA"/>
</dbReference>
<proteinExistence type="predicted"/>
<gene>
    <name evidence="1" type="ORF">O1611_g8183</name>
</gene>
<sequence length="305" mass="33915">MLWPQLVMKTTGQYPHACELDFLQFAAINHCDSADGVIDGIIMDPGACNFDPFELVGTPFFCSGTKSMMRLSHGAANVAQAYHTGARSPDGSRLWYGPLWGSNLTSTIFGTPGLAATTCTEDGSSCKGRPFPFAMFWFRYFAMKDPDWDFETITQEGFARTFHLVAQEYASIYGTSDPDLSLFRDAGGKMITYHGLADEITPPQGTEHYYNEVTKSTRDTEGFYRYFQVPGLGHCYGGNGGQPNYVFDALRAWVENGTAPDTIPIDVPRIGQARRRVLCPYPQRIRLNVGNSLDQNDEVNFYCST</sequence>
<evidence type="ECO:0000313" key="1">
    <source>
        <dbReference type="EMBL" id="KAJ8125456.1"/>
    </source>
</evidence>